<dbReference type="AlphaFoldDB" id="A0AAU8DJS1"/>
<sequence>MHTYLTPDPVIVEIRNAAGHVTVDLTESVTTSTVTVEQIPGAGGLLGDLVAGFRRDSSRADVGRSGHDPVDDVRVDLRMVDSGGGVLIVDTDPARSGWKTSFAVTVTAPLGSGVRVQAQSADVRIDGRADRLDVRSASGDVTVGTIERGSLVQTASGSIRVGEHGADAEFRTASGDVTIGRSGGSVSVHATSGDVRVAEPLSDVFVRNVSGDVEIGSFLDGVIEATSVSGDVSIGLLPGALAKIDLRTVSGGVRNDFEVESDQPDPAAGDAADPQRRISLTCRTTSGDIRLRRIATGSAWVTS</sequence>
<evidence type="ECO:0000259" key="1">
    <source>
        <dbReference type="Pfam" id="PF13349"/>
    </source>
</evidence>
<reference evidence="2" key="1">
    <citation type="submission" date="2024-05" db="EMBL/GenBank/DDBJ databases">
        <authorList>
            <person name="Cai S.Y."/>
            <person name="Jin L.M."/>
            <person name="Li H.R."/>
        </authorList>
    </citation>
    <scope>NUCLEOTIDE SEQUENCE</scope>
    <source>
        <strain evidence="2">A5-74</strain>
    </source>
</reference>
<name>A0AAU8DJS1_9ACTN</name>
<protein>
    <submittedName>
        <fullName evidence="2">DUF4097 family beta strand repeat-containing protein</fullName>
    </submittedName>
</protein>
<feature type="domain" description="DUF4097" evidence="1">
    <location>
        <begin position="116"/>
        <end position="291"/>
    </location>
</feature>
<dbReference type="Pfam" id="PF13349">
    <property type="entry name" value="DUF4097"/>
    <property type="match status" value="1"/>
</dbReference>
<gene>
    <name evidence="2" type="ORF">ABLG96_11585</name>
</gene>
<accession>A0AAU8DJS1</accession>
<dbReference type="EMBL" id="CP159218">
    <property type="protein sequence ID" value="XCG61929.1"/>
    <property type="molecule type" value="Genomic_DNA"/>
</dbReference>
<dbReference type="InterPro" id="IPR025164">
    <property type="entry name" value="Toastrack_DUF4097"/>
</dbReference>
<dbReference type="RefSeq" id="WP_353647545.1">
    <property type="nucleotide sequence ID" value="NZ_CP159218.1"/>
</dbReference>
<evidence type="ECO:0000313" key="2">
    <source>
        <dbReference type="EMBL" id="XCG61929.1"/>
    </source>
</evidence>
<proteinExistence type="predicted"/>
<organism evidence="2">
    <name type="scientific">Nakamurella sp. A5-74</name>
    <dbReference type="NCBI Taxonomy" id="3158264"/>
    <lineage>
        <taxon>Bacteria</taxon>
        <taxon>Bacillati</taxon>
        <taxon>Actinomycetota</taxon>
        <taxon>Actinomycetes</taxon>
        <taxon>Nakamurellales</taxon>
        <taxon>Nakamurellaceae</taxon>
        <taxon>Nakamurella</taxon>
    </lineage>
</organism>